<keyword evidence="3" id="KW-1185">Reference proteome</keyword>
<dbReference type="Proteomes" id="UP001153636">
    <property type="component" value="Chromosome 6"/>
</dbReference>
<name>A0A9P0GDK7_9CUCU</name>
<evidence type="ECO:0000313" key="3">
    <source>
        <dbReference type="Proteomes" id="UP001153636"/>
    </source>
</evidence>
<proteinExistence type="predicted"/>
<organism evidence="2 3">
    <name type="scientific">Psylliodes chrysocephalus</name>
    <dbReference type="NCBI Taxonomy" id="3402493"/>
    <lineage>
        <taxon>Eukaryota</taxon>
        <taxon>Metazoa</taxon>
        <taxon>Ecdysozoa</taxon>
        <taxon>Arthropoda</taxon>
        <taxon>Hexapoda</taxon>
        <taxon>Insecta</taxon>
        <taxon>Pterygota</taxon>
        <taxon>Neoptera</taxon>
        <taxon>Endopterygota</taxon>
        <taxon>Coleoptera</taxon>
        <taxon>Polyphaga</taxon>
        <taxon>Cucujiformia</taxon>
        <taxon>Chrysomeloidea</taxon>
        <taxon>Chrysomelidae</taxon>
        <taxon>Galerucinae</taxon>
        <taxon>Alticini</taxon>
        <taxon>Psylliodes</taxon>
    </lineage>
</organism>
<accession>A0A9P0GDK7</accession>
<reference evidence="2" key="1">
    <citation type="submission" date="2022-01" db="EMBL/GenBank/DDBJ databases">
        <authorList>
            <person name="King R."/>
        </authorList>
    </citation>
    <scope>NUCLEOTIDE SEQUENCE</scope>
</reference>
<evidence type="ECO:0000313" key="2">
    <source>
        <dbReference type="EMBL" id="CAH1111830.1"/>
    </source>
</evidence>
<dbReference type="EMBL" id="OV651818">
    <property type="protein sequence ID" value="CAH1111830.1"/>
    <property type="molecule type" value="Genomic_DNA"/>
</dbReference>
<evidence type="ECO:0000256" key="1">
    <source>
        <dbReference type="SAM" id="MobiDB-lite"/>
    </source>
</evidence>
<dbReference type="AlphaFoldDB" id="A0A9P0GDK7"/>
<sequence>MSATAANRIIPKFNLSQNCHPFKMLIDHAFIQQNPETIPINDFLEENVDVIPNDASIINNIPTDTPNDGVSIIDDVAVISKTNNTTFEEIAPIPVMPGSSGCQKRKHHAELLKSPEIIAQKRQTTQKRNKRKKEIEKIKHKQEKERKEGNEDKKEKRRQLLFRRKSVLQGLLMIPVRQIANWKCLQ</sequence>
<feature type="region of interest" description="Disordered" evidence="1">
    <location>
        <begin position="122"/>
        <end position="157"/>
    </location>
</feature>
<feature type="compositionally biased region" description="Basic and acidic residues" evidence="1">
    <location>
        <begin position="133"/>
        <end position="154"/>
    </location>
</feature>
<protein>
    <submittedName>
        <fullName evidence="2">Uncharacterized protein</fullName>
    </submittedName>
</protein>
<gene>
    <name evidence="2" type="ORF">PSYICH_LOCUS12763</name>
</gene>